<evidence type="ECO:0000256" key="3">
    <source>
        <dbReference type="SAM" id="SignalP"/>
    </source>
</evidence>
<dbReference type="RefSeq" id="XP_056051132.1">
    <property type="nucleotide sequence ID" value="XM_056194166.1"/>
</dbReference>
<name>A0A9W8UH95_AKAMU</name>
<feature type="signal peptide" evidence="3">
    <location>
        <begin position="1"/>
        <end position="27"/>
    </location>
</feature>
<keyword evidence="2 3" id="KW-0732">Signal</keyword>
<comment type="similarity">
    <text evidence="1">Belongs to the ice-binding protein family.</text>
</comment>
<feature type="chain" id="PRO_5040742330" evidence="3">
    <location>
        <begin position="28"/>
        <end position="243"/>
    </location>
</feature>
<accession>A0A9W8UH95</accession>
<evidence type="ECO:0000256" key="1">
    <source>
        <dbReference type="ARBA" id="ARBA00005445"/>
    </source>
</evidence>
<evidence type="ECO:0000256" key="2">
    <source>
        <dbReference type="ARBA" id="ARBA00022729"/>
    </source>
</evidence>
<comment type="caution">
    <text evidence="4">The sequence shown here is derived from an EMBL/GenBank/DDBJ whole genome shotgun (WGS) entry which is preliminary data.</text>
</comment>
<dbReference type="KEGG" id="amus:LMH87_002672"/>
<keyword evidence="5" id="KW-1185">Reference proteome</keyword>
<evidence type="ECO:0000313" key="5">
    <source>
        <dbReference type="Proteomes" id="UP001144673"/>
    </source>
</evidence>
<dbReference type="EMBL" id="JAJHUN010000010">
    <property type="protein sequence ID" value="KAJ4148191.1"/>
    <property type="molecule type" value="Genomic_DNA"/>
</dbReference>
<dbReference type="Proteomes" id="UP001144673">
    <property type="component" value="Chromosome 3"/>
</dbReference>
<reference evidence="4" key="1">
    <citation type="journal article" date="2023" name="Access Microbiol">
        <title>De-novo genome assembly for Akanthomyces muscarius, a biocontrol agent of insect agricultural pests.</title>
        <authorList>
            <person name="Erdos Z."/>
            <person name="Studholme D.J."/>
            <person name="Raymond B."/>
            <person name="Sharma M."/>
        </authorList>
    </citation>
    <scope>NUCLEOTIDE SEQUENCE</scope>
    <source>
        <strain evidence="4">Ve6</strain>
    </source>
</reference>
<proteinExistence type="inferred from homology"/>
<sequence>MKFTIFSASRLILVALGTAQFNTLGHAHPSVTKRGAPIVMGLAESFGIIAGTTLTSTGATLVTGDCGTCPGSSIAGFPPGSCTGITSAGGTTACDAEAACQSAYTNARAVTPTSALPAADLGGLTLAPGAYTFPTSAATLTGTLTLDGSSNAAGQFIFLIETTFGAMAASQVELINGAQACNVFFVVGSSASVGAAAALQGNILAYTSIAVRDGASNQGTFCALHGAVTLINDAITAQPGCYT</sequence>
<protein>
    <submittedName>
        <fullName evidence="4">Uncharacterized protein</fullName>
    </submittedName>
</protein>
<evidence type="ECO:0000313" key="4">
    <source>
        <dbReference type="EMBL" id="KAJ4148191.1"/>
    </source>
</evidence>
<dbReference type="GeneID" id="80889831"/>
<gene>
    <name evidence="4" type="ORF">LMH87_002672</name>
</gene>
<organism evidence="4 5">
    <name type="scientific">Akanthomyces muscarius</name>
    <name type="common">Entomopathogenic fungus</name>
    <name type="synonym">Lecanicillium muscarium</name>
    <dbReference type="NCBI Taxonomy" id="2231603"/>
    <lineage>
        <taxon>Eukaryota</taxon>
        <taxon>Fungi</taxon>
        <taxon>Dikarya</taxon>
        <taxon>Ascomycota</taxon>
        <taxon>Pezizomycotina</taxon>
        <taxon>Sordariomycetes</taxon>
        <taxon>Hypocreomycetidae</taxon>
        <taxon>Hypocreales</taxon>
        <taxon>Cordycipitaceae</taxon>
        <taxon>Akanthomyces</taxon>
    </lineage>
</organism>
<dbReference type="Pfam" id="PF11999">
    <property type="entry name" value="Ice_binding"/>
    <property type="match status" value="1"/>
</dbReference>
<dbReference type="AlphaFoldDB" id="A0A9W8UH95"/>
<dbReference type="InterPro" id="IPR021884">
    <property type="entry name" value="Ice-bd_prot"/>
</dbReference>